<dbReference type="InterPro" id="IPR036185">
    <property type="entry name" value="DNA_heli_DnaB-like_N_sf"/>
</dbReference>
<dbReference type="GO" id="GO:0005737">
    <property type="term" value="C:cytoplasm"/>
    <property type="evidence" value="ECO:0007669"/>
    <property type="project" value="TreeGrafter"/>
</dbReference>
<dbReference type="SUPFAM" id="SSF56731">
    <property type="entry name" value="DNA primase core"/>
    <property type="match status" value="1"/>
</dbReference>
<evidence type="ECO:0000256" key="12">
    <source>
        <dbReference type="HAMAP-Rule" id="MF_00974"/>
    </source>
</evidence>
<dbReference type="InterPro" id="IPR030846">
    <property type="entry name" value="DnaG_bac"/>
</dbReference>
<evidence type="ECO:0000256" key="10">
    <source>
        <dbReference type="ARBA" id="ARBA00023125"/>
    </source>
</evidence>
<dbReference type="Pfam" id="PF13155">
    <property type="entry name" value="Toprim_2"/>
    <property type="match status" value="1"/>
</dbReference>
<keyword evidence="11 12" id="KW-0804">Transcription</keyword>
<dbReference type="InterPro" id="IPR036977">
    <property type="entry name" value="DNA_primase_Znf_CHC2"/>
</dbReference>
<dbReference type="SMART" id="SM00400">
    <property type="entry name" value="ZnF_CHCC"/>
    <property type="match status" value="1"/>
</dbReference>
<dbReference type="GO" id="GO:0008270">
    <property type="term" value="F:zinc ion binding"/>
    <property type="evidence" value="ECO:0007669"/>
    <property type="project" value="UniProtKB-UniRule"/>
</dbReference>
<name>W9A7V0_9BACI</name>
<dbReference type="GO" id="GO:1990077">
    <property type="term" value="C:primosome complex"/>
    <property type="evidence" value="ECO:0007669"/>
    <property type="project" value="UniProtKB-KW"/>
</dbReference>
<keyword evidence="9" id="KW-0460">Magnesium</keyword>
<keyword evidence="10 12" id="KW-0238">DNA-binding</keyword>
<dbReference type="InterPro" id="IPR034151">
    <property type="entry name" value="TOPRIM_DnaG_bac"/>
</dbReference>
<comment type="domain">
    <text evidence="12">Contains an N-terminal zinc-binding domain, a central core domain that contains the primase activity, and a C-terminal DnaB-binding domain.</text>
</comment>
<dbReference type="SUPFAM" id="SSF48024">
    <property type="entry name" value="N-terminal domain of DnaB helicase"/>
    <property type="match status" value="1"/>
</dbReference>
<comment type="subunit">
    <text evidence="12">Monomer. Interacts with DnaB.</text>
</comment>
<evidence type="ECO:0000256" key="1">
    <source>
        <dbReference type="ARBA" id="ARBA00022478"/>
    </source>
</evidence>
<reference evidence="16" key="1">
    <citation type="submission" date="2014-03" db="EMBL/GenBank/DDBJ databases">
        <title>Draft genome sequencing of Oceanobacillus picturae strain S1 isolated from human gut.</title>
        <authorList>
            <person name="Croce O."/>
            <person name="Lagier J.C."/>
            <person name="Raoult D."/>
        </authorList>
    </citation>
    <scope>NUCLEOTIDE SEQUENCE [LARGE SCALE GENOMIC DNA]</scope>
    <source>
        <strain evidence="16">S1</strain>
    </source>
</reference>
<evidence type="ECO:0000256" key="13">
    <source>
        <dbReference type="PIRNR" id="PIRNR002811"/>
    </source>
</evidence>
<dbReference type="Proteomes" id="UP000028863">
    <property type="component" value="Unassembled WGS sequence"/>
</dbReference>
<dbReference type="Gene3D" id="6.10.140.360">
    <property type="match status" value="1"/>
</dbReference>
<dbReference type="Pfam" id="PF10410">
    <property type="entry name" value="DnaB_bind"/>
    <property type="match status" value="1"/>
</dbReference>
<dbReference type="Pfam" id="PF08275">
    <property type="entry name" value="DNAG_N"/>
    <property type="match status" value="1"/>
</dbReference>
<evidence type="ECO:0000256" key="7">
    <source>
        <dbReference type="ARBA" id="ARBA00022771"/>
    </source>
</evidence>
<dbReference type="InterPro" id="IPR013264">
    <property type="entry name" value="DNAG_N"/>
</dbReference>
<keyword evidence="6 12" id="KW-0479">Metal-binding</keyword>
<dbReference type="GO" id="GO:0003899">
    <property type="term" value="F:DNA-directed RNA polymerase activity"/>
    <property type="evidence" value="ECO:0007669"/>
    <property type="project" value="UniProtKB-UniRule"/>
</dbReference>
<comment type="cofactor">
    <cofactor evidence="12 13 14">
        <name>Zn(2+)</name>
        <dbReference type="ChEBI" id="CHEBI:29105"/>
    </cofactor>
    <text evidence="12 13 14">Binds 1 zinc ion per monomer.</text>
</comment>
<dbReference type="GO" id="GO:0003678">
    <property type="term" value="F:DNA helicase activity"/>
    <property type="evidence" value="ECO:0007669"/>
    <property type="project" value="InterPro"/>
</dbReference>
<dbReference type="InterPro" id="IPR019475">
    <property type="entry name" value="DNA_primase_DnaB-bd"/>
</dbReference>
<gene>
    <name evidence="12 16" type="primary">dnaG</name>
    <name evidence="16" type="ORF">BN988_00316</name>
</gene>
<keyword evidence="17" id="KW-1185">Reference proteome</keyword>
<evidence type="ECO:0000256" key="9">
    <source>
        <dbReference type="ARBA" id="ARBA00022842"/>
    </source>
</evidence>
<evidence type="ECO:0000256" key="14">
    <source>
        <dbReference type="PIRSR" id="PIRSR002811-1"/>
    </source>
</evidence>
<evidence type="ECO:0000256" key="6">
    <source>
        <dbReference type="ARBA" id="ARBA00022723"/>
    </source>
</evidence>
<keyword evidence="5 12" id="KW-0235">DNA replication</keyword>
<dbReference type="PROSITE" id="PS50880">
    <property type="entry name" value="TOPRIM"/>
    <property type="match status" value="1"/>
</dbReference>
<dbReference type="InterPro" id="IPR037068">
    <property type="entry name" value="DNA_primase_core_N_sf"/>
</dbReference>
<keyword evidence="2 12" id="KW-0639">Primosome</keyword>
<dbReference type="FunFam" id="3.40.1360.10:FF:000002">
    <property type="entry name" value="DNA primase"/>
    <property type="match status" value="1"/>
</dbReference>
<dbReference type="FunFam" id="3.90.580.10:FF:000001">
    <property type="entry name" value="DNA primase"/>
    <property type="match status" value="1"/>
</dbReference>
<evidence type="ECO:0000256" key="3">
    <source>
        <dbReference type="ARBA" id="ARBA00022679"/>
    </source>
</evidence>
<keyword evidence="3 12" id="KW-0808">Transferase</keyword>
<comment type="similarity">
    <text evidence="12 13">Belongs to the DnaG primase family.</text>
</comment>
<dbReference type="GO" id="GO:0006269">
    <property type="term" value="P:DNA replication, synthesis of primer"/>
    <property type="evidence" value="ECO:0007669"/>
    <property type="project" value="UniProtKB-UniRule"/>
</dbReference>
<dbReference type="Gene3D" id="3.90.980.10">
    <property type="entry name" value="DNA primase, catalytic core, N-terminal domain"/>
    <property type="match status" value="1"/>
</dbReference>
<dbReference type="GO" id="GO:0005524">
    <property type="term" value="F:ATP binding"/>
    <property type="evidence" value="ECO:0007669"/>
    <property type="project" value="InterPro"/>
</dbReference>
<dbReference type="SUPFAM" id="SSF57783">
    <property type="entry name" value="Zinc beta-ribbon"/>
    <property type="match status" value="1"/>
</dbReference>
<dbReference type="EMBL" id="CCAX010000001">
    <property type="protein sequence ID" value="CDO01869.1"/>
    <property type="molecule type" value="Genomic_DNA"/>
</dbReference>
<evidence type="ECO:0000256" key="8">
    <source>
        <dbReference type="ARBA" id="ARBA00022833"/>
    </source>
</evidence>
<evidence type="ECO:0000259" key="15">
    <source>
        <dbReference type="PROSITE" id="PS50880"/>
    </source>
</evidence>
<dbReference type="InterPro" id="IPR050219">
    <property type="entry name" value="DnaG_primase"/>
</dbReference>
<keyword evidence="8 12" id="KW-0862">Zinc</keyword>
<evidence type="ECO:0000313" key="16">
    <source>
        <dbReference type="EMBL" id="CDO01869.1"/>
    </source>
</evidence>
<protein>
    <recommendedName>
        <fullName evidence="12 13">DNA primase</fullName>
        <ecNumber evidence="12">2.7.7.101</ecNumber>
    </recommendedName>
</protein>
<dbReference type="CDD" id="cd03364">
    <property type="entry name" value="TOPRIM_DnaG_primases"/>
    <property type="match status" value="1"/>
</dbReference>
<dbReference type="Gene3D" id="3.40.1360.10">
    <property type="match status" value="1"/>
</dbReference>
<proteinExistence type="inferred from homology"/>
<dbReference type="GO" id="GO:0000428">
    <property type="term" value="C:DNA-directed RNA polymerase complex"/>
    <property type="evidence" value="ECO:0007669"/>
    <property type="project" value="UniProtKB-KW"/>
</dbReference>
<dbReference type="NCBIfam" id="TIGR01391">
    <property type="entry name" value="dnaG"/>
    <property type="match status" value="1"/>
</dbReference>
<dbReference type="EC" id="2.7.7.101" evidence="12"/>
<dbReference type="eggNOG" id="COG0358">
    <property type="taxonomic scope" value="Bacteria"/>
</dbReference>
<evidence type="ECO:0000313" key="17">
    <source>
        <dbReference type="Proteomes" id="UP000028863"/>
    </source>
</evidence>
<organism evidence="16 17">
    <name type="scientific">Oceanobacillus picturae</name>
    <dbReference type="NCBI Taxonomy" id="171693"/>
    <lineage>
        <taxon>Bacteria</taxon>
        <taxon>Bacillati</taxon>
        <taxon>Bacillota</taxon>
        <taxon>Bacilli</taxon>
        <taxon>Bacillales</taxon>
        <taxon>Bacillaceae</taxon>
        <taxon>Oceanobacillus</taxon>
    </lineage>
</organism>
<dbReference type="SMART" id="SM00493">
    <property type="entry name" value="TOPRIM"/>
    <property type="match status" value="1"/>
</dbReference>
<dbReference type="Pfam" id="PF01807">
    <property type="entry name" value="Zn_ribbon_DnaG"/>
    <property type="match status" value="1"/>
</dbReference>
<dbReference type="InterPro" id="IPR016136">
    <property type="entry name" value="DNA_helicase_N/primase_C"/>
</dbReference>
<evidence type="ECO:0000256" key="2">
    <source>
        <dbReference type="ARBA" id="ARBA00022515"/>
    </source>
</evidence>
<comment type="function">
    <text evidence="12 13">RNA polymerase that catalyzes the synthesis of short RNA molecules used as primers for DNA polymerase during DNA replication.</text>
</comment>
<sequence length="623" mass="71007">MKDFLSYVTNSNDSMVMTMANQIPETVIEEIRQANDIVDVIGDYVQLKKQGRNYFGLCPFHGEKSPSFSVTQEKQIFHCFGCGKGGNVVTFLMEMESYSFYEALQFLADRAGKELPDTEIKKESSLSQESQSVLSAYEWVTKLYHHLLRYAKDGKEGYHYLQARGLAEEAIDAFQLGFAPNAKDFTAEFLEKKGFHRQILVKAGLVSLLNDNSVSDRFRGRVIFPIRNHLGKTVAFGGRALGEGQEPKYLNSPESDLFQKGKLLFNFDLARKYIRKEGEAVLFEGYMDVISAYQADVRNVVATMGTSLTEYQAKLLKRYVNTVIICYDGDNAGVEATSKAADLLRTVGCEVKIARLKDGLDPDSFIQKYGKEAFQNEVIKASETFIAFYMRFHRQAYNLNLEGDRIKYIEKMLEQLAMIDSPVEREYYLKELSKEFDISLDTLAGELQTYQSRNGRVKDKSEKNRYTNNGTASVRSKKLLPAFQNAEKKLISYMLQDASIAENVREELGAAFNVDEHKIIATYLYAFYEDGHTADVSLFIERLTDQKLKQMVIEIAMAPVFEDISDKEINDYIRVIRTQANDVTDIQSLKNQQVMAERQNDPLKAAQIAKQIMEIRKQLKNTN</sequence>
<dbReference type="InterPro" id="IPR006295">
    <property type="entry name" value="DNA_primase_DnaG"/>
</dbReference>
<dbReference type="PANTHER" id="PTHR30313">
    <property type="entry name" value="DNA PRIMASE"/>
    <property type="match status" value="1"/>
</dbReference>
<keyword evidence="4 12" id="KW-0548">Nucleotidyltransferase</keyword>
<dbReference type="InterPro" id="IPR006171">
    <property type="entry name" value="TOPRIM_dom"/>
</dbReference>
<comment type="catalytic activity">
    <reaction evidence="12">
        <text>ssDNA + n NTP = ssDNA/pppN(pN)n-1 hybrid + (n-1) diphosphate.</text>
        <dbReference type="EC" id="2.7.7.101"/>
    </reaction>
</comment>
<evidence type="ECO:0000256" key="11">
    <source>
        <dbReference type="ARBA" id="ARBA00023163"/>
    </source>
</evidence>
<accession>W9A7V0</accession>
<reference evidence="16" key="2">
    <citation type="submission" date="2014-03" db="EMBL/GenBank/DDBJ databases">
        <authorList>
            <person name="Urmite Genomes"/>
        </authorList>
    </citation>
    <scope>NUCLEOTIDE SEQUENCE</scope>
    <source>
        <strain evidence="16">S1</strain>
    </source>
</reference>
<feature type="domain" description="Toprim" evidence="15">
    <location>
        <begin position="278"/>
        <end position="359"/>
    </location>
</feature>
<dbReference type="PANTHER" id="PTHR30313:SF2">
    <property type="entry name" value="DNA PRIMASE"/>
    <property type="match status" value="1"/>
</dbReference>
<feature type="zinc finger region" description="CHC2-type" evidence="12 14">
    <location>
        <begin position="58"/>
        <end position="82"/>
    </location>
</feature>
<dbReference type="HAMAP" id="MF_00974">
    <property type="entry name" value="DNA_primase_DnaG"/>
    <property type="match status" value="1"/>
</dbReference>
<dbReference type="Gene3D" id="3.90.580.10">
    <property type="entry name" value="Zinc finger, CHC2-type domain"/>
    <property type="match status" value="1"/>
</dbReference>
<evidence type="ECO:0000256" key="5">
    <source>
        <dbReference type="ARBA" id="ARBA00022705"/>
    </source>
</evidence>
<dbReference type="GO" id="GO:0003677">
    <property type="term" value="F:DNA binding"/>
    <property type="evidence" value="ECO:0007669"/>
    <property type="project" value="UniProtKB-KW"/>
</dbReference>
<keyword evidence="7 12" id="KW-0863">Zinc-finger</keyword>
<dbReference type="Gene3D" id="1.10.860.10">
    <property type="entry name" value="DNAb Helicase, Chain A"/>
    <property type="match status" value="1"/>
</dbReference>
<dbReference type="PIRSF" id="PIRSF002811">
    <property type="entry name" value="DnaG"/>
    <property type="match status" value="1"/>
</dbReference>
<dbReference type="AlphaFoldDB" id="W9A7V0"/>
<keyword evidence="1 12" id="KW-0240">DNA-directed RNA polymerase</keyword>
<evidence type="ECO:0000256" key="4">
    <source>
        <dbReference type="ARBA" id="ARBA00022695"/>
    </source>
</evidence>
<dbReference type="STRING" id="171693.BN988_00316"/>
<comment type="caution">
    <text evidence="16">The sequence shown here is derived from an EMBL/GenBank/DDBJ whole genome shotgun (WGS) entry which is preliminary data.</text>
</comment>
<dbReference type="InterPro" id="IPR002694">
    <property type="entry name" value="Znf_CHC2"/>
</dbReference>